<dbReference type="InterPro" id="IPR001283">
    <property type="entry name" value="CRISP-related"/>
</dbReference>
<dbReference type="InterPro" id="IPR035940">
    <property type="entry name" value="CAP_sf"/>
</dbReference>
<dbReference type="Gene3D" id="3.40.33.10">
    <property type="entry name" value="CAP"/>
    <property type="match status" value="1"/>
</dbReference>
<dbReference type="PROSITE" id="PS01010">
    <property type="entry name" value="CRISP_2"/>
    <property type="match status" value="1"/>
</dbReference>
<proteinExistence type="predicted"/>
<evidence type="ECO:0000313" key="4">
    <source>
        <dbReference type="WBParaSite" id="nRc.2.0.1.t45839-RA"/>
    </source>
</evidence>
<feature type="signal peptide" evidence="1">
    <location>
        <begin position="1"/>
        <end position="16"/>
    </location>
</feature>
<dbReference type="InterPro" id="IPR014044">
    <property type="entry name" value="CAP_dom"/>
</dbReference>
<dbReference type="Pfam" id="PF00188">
    <property type="entry name" value="CAP"/>
    <property type="match status" value="1"/>
</dbReference>
<dbReference type="AlphaFoldDB" id="A0A915L433"/>
<evidence type="ECO:0000313" key="3">
    <source>
        <dbReference type="Proteomes" id="UP000887565"/>
    </source>
</evidence>
<keyword evidence="1" id="KW-0732">Signal</keyword>
<dbReference type="CDD" id="cd05380">
    <property type="entry name" value="CAP_euk"/>
    <property type="match status" value="1"/>
</dbReference>
<feature type="domain" description="SCP" evidence="2">
    <location>
        <begin position="32"/>
        <end position="222"/>
    </location>
</feature>
<organism evidence="3 4">
    <name type="scientific">Romanomermis culicivorax</name>
    <name type="common">Nematode worm</name>
    <dbReference type="NCBI Taxonomy" id="13658"/>
    <lineage>
        <taxon>Eukaryota</taxon>
        <taxon>Metazoa</taxon>
        <taxon>Ecdysozoa</taxon>
        <taxon>Nematoda</taxon>
        <taxon>Enoplea</taxon>
        <taxon>Dorylaimia</taxon>
        <taxon>Mermithida</taxon>
        <taxon>Mermithoidea</taxon>
        <taxon>Mermithidae</taxon>
        <taxon>Romanomermis</taxon>
    </lineage>
</organism>
<dbReference type="SMART" id="SM00198">
    <property type="entry name" value="SCP"/>
    <property type="match status" value="1"/>
</dbReference>
<reference evidence="4" key="1">
    <citation type="submission" date="2022-11" db="UniProtKB">
        <authorList>
            <consortium name="WormBaseParasite"/>
        </authorList>
    </citation>
    <scope>IDENTIFICATION</scope>
</reference>
<dbReference type="SUPFAM" id="SSF55797">
    <property type="entry name" value="PR-1-like"/>
    <property type="match status" value="1"/>
</dbReference>
<feature type="chain" id="PRO_5037977580" evidence="1">
    <location>
        <begin position="17"/>
        <end position="386"/>
    </location>
</feature>
<evidence type="ECO:0000256" key="1">
    <source>
        <dbReference type="SAM" id="SignalP"/>
    </source>
</evidence>
<dbReference type="PANTHER" id="PTHR10334">
    <property type="entry name" value="CYSTEINE-RICH SECRETORY PROTEIN-RELATED"/>
    <property type="match status" value="1"/>
</dbReference>
<accession>A0A915L433</accession>
<keyword evidence="3" id="KW-1185">Reference proteome</keyword>
<dbReference type="GO" id="GO:0005576">
    <property type="term" value="C:extracellular region"/>
    <property type="evidence" value="ECO:0007669"/>
    <property type="project" value="InterPro"/>
</dbReference>
<evidence type="ECO:0000259" key="2">
    <source>
        <dbReference type="SMART" id="SM00198"/>
    </source>
</evidence>
<dbReference type="InterPro" id="IPR018244">
    <property type="entry name" value="Allrgn_V5/Tpx1_CS"/>
</dbReference>
<dbReference type="WBParaSite" id="nRc.2.0.1.t45839-RA">
    <property type="protein sequence ID" value="nRc.2.0.1.t45839-RA"/>
    <property type="gene ID" value="nRc.2.0.1.g45839"/>
</dbReference>
<sequence>MRILVFLSSILNLLIADEFSSETPRLHHLTKQEQNIILTMHNRFRQKIAQGTVPGQPKGIVQNLTWDNDLAKFAFYYIQENIQRYNATGVLVLGDRCWYHGTSVDRVGENIGWIKPAFLRKSINSWFEEHVQYSYSPIPKAEFDGKPKTGHYTQEYPNRDATFTSTVQTCEQKNKRIKFCGVLIWARSQKIGCAIAANCLKNGAHYDMMLLCNYSPTGNVEGEYPYYNESNPKQWLKWRNPLTDPCRRRENQANNWDQRWNKLKIVVPKPYHNVRLTPNAITIYDELVGDNLQEVICNIIKNQDESGLQEYRLHAHVTHCATNGMGRKPLLTKLKAPDVVKLICRHVERLVVKKATTFHLNMQAYSFALSKCNIQSVFVSQIYQDL</sequence>
<protein>
    <submittedName>
        <fullName evidence="4">SCP domain-containing protein</fullName>
    </submittedName>
</protein>
<dbReference type="PRINTS" id="PR00837">
    <property type="entry name" value="V5TPXLIKE"/>
</dbReference>
<name>A0A915L433_ROMCU</name>
<dbReference type="Proteomes" id="UP000887565">
    <property type="component" value="Unplaced"/>
</dbReference>